<gene>
    <name evidence="1" type="ORF">C7H19_11425</name>
</gene>
<dbReference type="SFLD" id="SFLDG01140">
    <property type="entry name" value="C2.B:_Phosphomannomutase_and_P"/>
    <property type="match status" value="1"/>
</dbReference>
<dbReference type="InterPro" id="IPR006379">
    <property type="entry name" value="HAD-SF_hydro_IIB"/>
</dbReference>
<dbReference type="GO" id="GO:0016791">
    <property type="term" value="F:phosphatase activity"/>
    <property type="evidence" value="ECO:0007669"/>
    <property type="project" value="UniProtKB-ARBA"/>
</dbReference>
<dbReference type="AlphaFoldDB" id="A0A2T1LY57"/>
<dbReference type="GO" id="GO:0005829">
    <property type="term" value="C:cytosol"/>
    <property type="evidence" value="ECO:0007669"/>
    <property type="project" value="TreeGrafter"/>
</dbReference>
<evidence type="ECO:0000313" key="1">
    <source>
        <dbReference type="EMBL" id="PSF37320.1"/>
    </source>
</evidence>
<sequence>MDIRLLALDLDGTIVGHNNQISERVQQAIQTVQAKGVQVAIATGRMYKSAYKYHQTIASELPLIAYNGALIQDPKSQKILYHLPVALTTAKDLIHELEQPQWRSKININLYINDQLYVSQINDETKRYAQRSNIEAIAVGDLITFLQNNDNPTKILAIGKSRKVTRQLMNSLQQRFTSDQLYLTQSTPIFLEATHQKANKGTGVYYLAEQILGLKAEQVMTIGDNFNDVSMLSYAGMSVVMGNAPDAVKEFASWVAPPIELDGVAVAIEKFLL</sequence>
<reference evidence="1 2" key="1">
    <citation type="submission" date="2018-03" db="EMBL/GenBank/DDBJ databases">
        <title>The ancient ancestry and fast evolution of plastids.</title>
        <authorList>
            <person name="Moore K.R."/>
            <person name="Magnabosco C."/>
            <person name="Momper L."/>
            <person name="Gold D.A."/>
            <person name="Bosak T."/>
            <person name="Fournier G.P."/>
        </authorList>
    </citation>
    <scope>NUCLEOTIDE SEQUENCE [LARGE SCALE GENOMIC DNA]</scope>
    <source>
        <strain evidence="1 2">CCALA 016</strain>
    </source>
</reference>
<name>A0A2T1LY57_9CHRO</name>
<reference evidence="1 2" key="2">
    <citation type="submission" date="2018-03" db="EMBL/GenBank/DDBJ databases">
        <authorList>
            <person name="Keele B.F."/>
        </authorList>
    </citation>
    <scope>NUCLEOTIDE SEQUENCE [LARGE SCALE GENOMIC DNA]</scope>
    <source>
        <strain evidence="1 2">CCALA 016</strain>
    </source>
</reference>
<organism evidence="1 2">
    <name type="scientific">Aphanothece hegewaldii CCALA 016</name>
    <dbReference type="NCBI Taxonomy" id="2107694"/>
    <lineage>
        <taxon>Bacteria</taxon>
        <taxon>Bacillati</taxon>
        <taxon>Cyanobacteriota</taxon>
        <taxon>Cyanophyceae</taxon>
        <taxon>Oscillatoriophycideae</taxon>
        <taxon>Chroococcales</taxon>
        <taxon>Aphanothecaceae</taxon>
        <taxon>Aphanothece</taxon>
    </lineage>
</organism>
<dbReference type="PANTHER" id="PTHR10000">
    <property type="entry name" value="PHOSPHOSERINE PHOSPHATASE"/>
    <property type="match status" value="1"/>
</dbReference>
<accession>A0A2T1LY57</accession>
<dbReference type="CDD" id="cd07516">
    <property type="entry name" value="HAD_Pase"/>
    <property type="match status" value="1"/>
</dbReference>
<dbReference type="Proteomes" id="UP000239001">
    <property type="component" value="Unassembled WGS sequence"/>
</dbReference>
<protein>
    <submittedName>
        <fullName evidence="1">Cof-type HAD-IIB family hydrolase</fullName>
    </submittedName>
</protein>
<keyword evidence="2" id="KW-1185">Reference proteome</keyword>
<dbReference type="InterPro" id="IPR036412">
    <property type="entry name" value="HAD-like_sf"/>
</dbReference>
<dbReference type="Gene3D" id="3.40.50.1000">
    <property type="entry name" value="HAD superfamily/HAD-like"/>
    <property type="match status" value="1"/>
</dbReference>
<dbReference type="GO" id="GO:0000287">
    <property type="term" value="F:magnesium ion binding"/>
    <property type="evidence" value="ECO:0007669"/>
    <property type="project" value="TreeGrafter"/>
</dbReference>
<dbReference type="PANTHER" id="PTHR10000:SF8">
    <property type="entry name" value="HAD SUPERFAMILY HYDROLASE-LIKE, TYPE 3"/>
    <property type="match status" value="1"/>
</dbReference>
<keyword evidence="1" id="KW-0378">Hydrolase</keyword>
<dbReference type="SUPFAM" id="SSF56784">
    <property type="entry name" value="HAD-like"/>
    <property type="match status" value="1"/>
</dbReference>
<dbReference type="RefSeq" id="WP_106457008.1">
    <property type="nucleotide sequence ID" value="NZ_PXOH01000010.1"/>
</dbReference>
<dbReference type="NCBIfam" id="TIGR00099">
    <property type="entry name" value="Cof-subfamily"/>
    <property type="match status" value="1"/>
</dbReference>
<dbReference type="SFLD" id="SFLDG01144">
    <property type="entry name" value="C2.B.4:_PGP_Like"/>
    <property type="match status" value="1"/>
</dbReference>
<dbReference type="InterPro" id="IPR000150">
    <property type="entry name" value="Cof"/>
</dbReference>
<dbReference type="SFLD" id="SFLDS00003">
    <property type="entry name" value="Haloacid_Dehalogenase"/>
    <property type="match status" value="1"/>
</dbReference>
<dbReference type="OrthoDB" id="9781413at2"/>
<dbReference type="Gene3D" id="3.30.1240.10">
    <property type="match status" value="1"/>
</dbReference>
<dbReference type="InterPro" id="IPR023214">
    <property type="entry name" value="HAD_sf"/>
</dbReference>
<comment type="caution">
    <text evidence="1">The sequence shown here is derived from an EMBL/GenBank/DDBJ whole genome shotgun (WGS) entry which is preliminary data.</text>
</comment>
<dbReference type="Pfam" id="PF08282">
    <property type="entry name" value="Hydrolase_3"/>
    <property type="match status" value="1"/>
</dbReference>
<proteinExistence type="predicted"/>
<dbReference type="EMBL" id="PXOH01000010">
    <property type="protein sequence ID" value="PSF37320.1"/>
    <property type="molecule type" value="Genomic_DNA"/>
</dbReference>
<dbReference type="NCBIfam" id="TIGR01484">
    <property type="entry name" value="HAD-SF-IIB"/>
    <property type="match status" value="1"/>
</dbReference>
<dbReference type="PROSITE" id="PS01229">
    <property type="entry name" value="COF_2"/>
    <property type="match status" value="1"/>
</dbReference>
<evidence type="ECO:0000313" key="2">
    <source>
        <dbReference type="Proteomes" id="UP000239001"/>
    </source>
</evidence>